<dbReference type="Gene3D" id="3.40.50.720">
    <property type="entry name" value="NAD(P)-binding Rossmann-like Domain"/>
    <property type="match status" value="1"/>
</dbReference>
<dbReference type="SUPFAM" id="SSF51735">
    <property type="entry name" value="NAD(P)-binding Rossmann-fold domains"/>
    <property type="match status" value="1"/>
</dbReference>
<organism evidence="2">
    <name type="scientific">hydrothermal vent metagenome</name>
    <dbReference type="NCBI Taxonomy" id="652676"/>
    <lineage>
        <taxon>unclassified sequences</taxon>
        <taxon>metagenomes</taxon>
        <taxon>ecological metagenomes</taxon>
    </lineage>
</organism>
<dbReference type="Gene3D" id="3.90.25.10">
    <property type="entry name" value="UDP-galactose 4-epimerase, domain 1"/>
    <property type="match status" value="1"/>
</dbReference>
<dbReference type="PANTHER" id="PTHR43000">
    <property type="entry name" value="DTDP-D-GLUCOSE 4,6-DEHYDRATASE-RELATED"/>
    <property type="match status" value="1"/>
</dbReference>
<dbReference type="CDD" id="cd05260">
    <property type="entry name" value="GDP_MD_SDR_e"/>
    <property type="match status" value="1"/>
</dbReference>
<dbReference type="AlphaFoldDB" id="A0A3B0VX69"/>
<protein>
    <submittedName>
        <fullName evidence="2">UDP-glucose 4-epimerase</fullName>
        <ecNumber evidence="2">5.1.3.2</ecNumber>
    </submittedName>
</protein>
<gene>
    <name evidence="2" type="ORF">MNBD_CHLOROFLEXI01-4183</name>
</gene>
<evidence type="ECO:0000313" key="2">
    <source>
        <dbReference type="EMBL" id="VAW35984.1"/>
    </source>
</evidence>
<dbReference type="GO" id="GO:0003978">
    <property type="term" value="F:UDP-glucose 4-epimerase activity"/>
    <property type="evidence" value="ECO:0007669"/>
    <property type="project" value="UniProtKB-EC"/>
</dbReference>
<accession>A0A3B0VX69</accession>
<proteinExistence type="predicted"/>
<reference evidence="2" key="1">
    <citation type="submission" date="2018-06" db="EMBL/GenBank/DDBJ databases">
        <authorList>
            <person name="Zhirakovskaya E."/>
        </authorList>
    </citation>
    <scope>NUCLEOTIDE SEQUENCE</scope>
</reference>
<feature type="domain" description="NAD(P)-binding" evidence="1">
    <location>
        <begin position="4"/>
        <end position="305"/>
    </location>
</feature>
<dbReference type="InterPro" id="IPR016040">
    <property type="entry name" value="NAD(P)-bd_dom"/>
</dbReference>
<evidence type="ECO:0000259" key="1">
    <source>
        <dbReference type="Pfam" id="PF16363"/>
    </source>
</evidence>
<dbReference type="EC" id="5.1.3.2" evidence="2"/>
<dbReference type="InterPro" id="IPR036291">
    <property type="entry name" value="NAD(P)-bd_dom_sf"/>
</dbReference>
<keyword evidence="2" id="KW-0413">Isomerase</keyword>
<dbReference type="EMBL" id="UOEU01000608">
    <property type="protein sequence ID" value="VAW35984.1"/>
    <property type="molecule type" value="Genomic_DNA"/>
</dbReference>
<name>A0A3B0VX69_9ZZZZ</name>
<sequence length="319" mass="35141">MRIFITGATGFAGSHLVENLIAQGHQLFSLVHKATSHQPLLQHENVTPIVGDLLQQETLETAVAQAKPDVVYHLAGQAYPARSWQQPGLTLAVNSVGTANLLQAVVNQGRPRVLIVTSAEIYGEVQAEDLPISEQTPPAPNHPYGISKWMAGLLVPLYWQRYQLPVVEARPFNHIGPHQALGFVVPDFASQLAAIKLGQRPNTMRVGNLQAMRDFTDVRDVVRAYMLLAEKGQPGESYLICSGKPVKIEAILQKLIELVDVEVAVGTDPKRMRPSDTPCLYGSYAKIQKQTGWQPQIGLEQSLKDILADWAERLLVSDR</sequence>
<dbReference type="Pfam" id="PF16363">
    <property type="entry name" value="GDP_Man_Dehyd"/>
    <property type="match status" value="1"/>
</dbReference>